<dbReference type="Pfam" id="PF13472">
    <property type="entry name" value="Lipase_GDSL_2"/>
    <property type="match status" value="1"/>
</dbReference>
<accession>A0A9X5VG11</accession>
<dbReference type="CDD" id="cd00229">
    <property type="entry name" value="SGNH_hydrolase"/>
    <property type="match status" value="1"/>
</dbReference>
<dbReference type="RefSeq" id="WP_072770097.1">
    <property type="nucleotide sequence ID" value="NZ_CP014487.1"/>
</dbReference>
<feature type="domain" description="SGNH hydrolase-type esterase" evidence="1">
    <location>
        <begin position="54"/>
        <end position="235"/>
    </location>
</feature>
<dbReference type="Proteomes" id="UP000184161">
    <property type="component" value="Unassembled WGS sequence"/>
</dbReference>
<reference evidence="2 3" key="1">
    <citation type="submission" date="2016-10" db="EMBL/GenBank/DDBJ databases">
        <title>Draft Genome Sequence of one Bacillus cereus strain isolated from pooled breast milk.</title>
        <authorList>
            <person name="Woudstra C."/>
            <person name="Chamoin A."/>
            <person name="Gentil S."/>
            <person name="Rambeloson T."/>
            <person name="Delannoye S."/>
            <person name="Heinnekine J.A."/>
            <person name="Herbin S."/>
            <person name="Fach P."/>
        </authorList>
    </citation>
    <scope>NUCLEOTIDE SEQUENCE [LARGE SCALE GENOMIC DNA]</scope>
    <source>
        <strain evidence="2 3">16SBCL1279</strain>
    </source>
</reference>
<dbReference type="Gene3D" id="3.40.50.1110">
    <property type="entry name" value="SGNH hydrolase"/>
    <property type="match status" value="1"/>
</dbReference>
<dbReference type="EMBL" id="MLYK01000026">
    <property type="protein sequence ID" value="OJS95737.1"/>
    <property type="molecule type" value="Genomic_DNA"/>
</dbReference>
<evidence type="ECO:0000313" key="3">
    <source>
        <dbReference type="Proteomes" id="UP000184161"/>
    </source>
</evidence>
<name>A0A9X5VG11_BACCE</name>
<dbReference type="InterPro" id="IPR036514">
    <property type="entry name" value="SGNH_hydro_sf"/>
</dbReference>
<dbReference type="SUPFAM" id="SSF52266">
    <property type="entry name" value="SGNH hydrolase"/>
    <property type="match status" value="1"/>
</dbReference>
<dbReference type="InterPro" id="IPR013830">
    <property type="entry name" value="SGNH_hydro"/>
</dbReference>
<organism evidence="2 3">
    <name type="scientific">Bacillus cereus</name>
    <dbReference type="NCBI Taxonomy" id="1396"/>
    <lineage>
        <taxon>Bacteria</taxon>
        <taxon>Bacillati</taxon>
        <taxon>Bacillota</taxon>
        <taxon>Bacilli</taxon>
        <taxon>Bacillales</taxon>
        <taxon>Bacillaceae</taxon>
        <taxon>Bacillus</taxon>
        <taxon>Bacillus cereus group</taxon>
    </lineage>
</organism>
<dbReference type="PANTHER" id="PTHR30383">
    <property type="entry name" value="THIOESTERASE 1/PROTEASE 1/LYSOPHOSPHOLIPASE L1"/>
    <property type="match status" value="1"/>
</dbReference>
<comment type="caution">
    <text evidence="2">The sequence shown here is derived from an EMBL/GenBank/DDBJ whole genome shotgun (WGS) entry which is preliminary data.</text>
</comment>
<sequence>MEGKLKKIKDDSGQYIFPVTRAEAVYVEGTKTLQEALSELGSVSSKWKDKKWVAIGDSNTEINWAGTVKYHGYIAQKLGCTVQNLGKSGSGWFNSLNGNLAFYKRLNEIAQDADLITFLGGGNDYLGTEKPLVLGQLGDTDPEASFYGALDYTLSTTINNYPNATIAMFTQFRRNVGSPTDDKVESMVKAELEVAAKYGIPCLDVYHNANQYPWLKWYRDSFMTDGVHLNDIGHKKLADKMLTFINSL</sequence>
<evidence type="ECO:0000313" key="2">
    <source>
        <dbReference type="EMBL" id="OJS95737.1"/>
    </source>
</evidence>
<evidence type="ECO:0000259" key="1">
    <source>
        <dbReference type="Pfam" id="PF13472"/>
    </source>
</evidence>
<gene>
    <name evidence="2" type="ORF">BKK64_11055</name>
</gene>
<dbReference type="AlphaFoldDB" id="A0A9X5VG11"/>
<proteinExistence type="predicted"/>
<protein>
    <recommendedName>
        <fullName evidence="1">SGNH hydrolase-type esterase domain-containing protein</fullName>
    </recommendedName>
</protein>
<dbReference type="InterPro" id="IPR051532">
    <property type="entry name" value="Ester_Hydrolysis_Enzymes"/>
</dbReference>